<dbReference type="Gene3D" id="3.30.565.40">
    <property type="entry name" value="Fervidobacterium nodosum Rt17-B1 like"/>
    <property type="match status" value="1"/>
</dbReference>
<dbReference type="RefSeq" id="WP_254761255.1">
    <property type="nucleotide sequence ID" value="NZ_JANCLT010000024.1"/>
</dbReference>
<keyword evidence="3" id="KW-1185">Reference proteome</keyword>
<dbReference type="InterPro" id="IPR032774">
    <property type="entry name" value="WG_beta_rep"/>
</dbReference>
<dbReference type="SUPFAM" id="SSF69360">
    <property type="entry name" value="Cell wall binding repeat"/>
    <property type="match status" value="1"/>
</dbReference>
<feature type="domain" description="DUF3298" evidence="1">
    <location>
        <begin position="713"/>
        <end position="786"/>
    </location>
</feature>
<evidence type="ECO:0000313" key="2">
    <source>
        <dbReference type="EMBL" id="MCP8971326.1"/>
    </source>
</evidence>
<dbReference type="Gene3D" id="3.90.640.20">
    <property type="entry name" value="Heat-shock cognate protein, ATPase"/>
    <property type="match status" value="1"/>
</dbReference>
<evidence type="ECO:0000259" key="1">
    <source>
        <dbReference type="Pfam" id="PF11738"/>
    </source>
</evidence>
<dbReference type="PANTHER" id="PTHR37841:SF1">
    <property type="entry name" value="DUF3298 DOMAIN-CONTAINING PROTEIN"/>
    <property type="match status" value="1"/>
</dbReference>
<sequence length="804" mass="90175">MGEWTMLQAFLPPGAVLLSFNGYPAVWERDLNGDGVQEIICGYQYNRKAYVLILALYEGQFRKVAEIEGKGYDLSFLQAVPVTREGQTELVVGWQAEAAWSMLSIYRWTSAGFQDIAPPDTWFSKLEVEDLPPYDGRAELALWSRRTAEAYEVEVYRWEAGHLQPAADTYPAYFPRVVAFYQANRRDDALHLYHLAEAQEKAGDVEGALRSLDDALTLPGAVDLQTELMRLRSTLLMGRARYVYPASLATEKGLKWGYIDEKGRFGIMPEYDYALPFQQNGMAAVQTAGKYGLITMSGKYAVPPRYDSVPVFRDGRASVVEGVGFQVIDERGRTLTNKAYSYIGSYQDGRAVAAEIDSQGNSVYGYLDRQGREAIPLQYKRADDFYKGKAVVQLQDNSFALIDQNGRVLQSYKYGFVGGRLGDGLLPFAEKDGGPYGYMDESGKVAIPPQYAMAGPFSEGYAVVNTSPDTYGLIDRNGRFVIQPQYASIRLLGQQRAAVGKALKEQQPYLGKQYAIADITGTLLTDFVYRDVEPYENGLASAFDGQNSFFLDTSGKAAAGYPVIEGRGTLQVEGDLIRADIDQKLAYYQRNGQLLWLQSMTTGLGDRYVVREQKYKPNPDYLVYYPIIEGMRDEAAQQKVNEKLRQLSQVKPIPKMQLDYTYSGSFSVSFFQKDLAVLKLAGYTYYFGAAHGMPTIIYAPVNLVTGEIYQLQDLFRPGSGYVKVLSDSIAKKIQTDPQYEYVFPDSYKGIAANQPFYLDNEALYVYFTPYEIAPYAAGFPTFIIPYTSIQPLLNTEGSFWRAFH</sequence>
<organism evidence="2 3">
    <name type="scientific">Ectobacillus ponti</name>
    <dbReference type="NCBI Taxonomy" id="2961894"/>
    <lineage>
        <taxon>Bacteria</taxon>
        <taxon>Bacillati</taxon>
        <taxon>Bacillota</taxon>
        <taxon>Bacilli</taxon>
        <taxon>Bacillales</taxon>
        <taxon>Bacillaceae</taxon>
        <taxon>Ectobacillus</taxon>
    </lineage>
</organism>
<evidence type="ECO:0000313" key="3">
    <source>
        <dbReference type="Proteomes" id="UP001156102"/>
    </source>
</evidence>
<proteinExistence type="predicted"/>
<dbReference type="Pfam" id="PF14903">
    <property type="entry name" value="WG_beta_rep"/>
    <property type="match status" value="4"/>
</dbReference>
<dbReference type="Pfam" id="PF11738">
    <property type="entry name" value="DUF3298"/>
    <property type="match status" value="1"/>
</dbReference>
<dbReference type="InterPro" id="IPR021729">
    <property type="entry name" value="DUF3298"/>
</dbReference>
<protein>
    <submittedName>
        <fullName evidence="2">WG repeat-containing protein</fullName>
    </submittedName>
</protein>
<dbReference type="EMBL" id="JANCLT010000024">
    <property type="protein sequence ID" value="MCP8971326.1"/>
    <property type="molecule type" value="Genomic_DNA"/>
</dbReference>
<dbReference type="PANTHER" id="PTHR37841">
    <property type="entry name" value="GLR2918 PROTEIN"/>
    <property type="match status" value="1"/>
</dbReference>
<accession>A0AA41XFT3</accession>
<dbReference type="Proteomes" id="UP001156102">
    <property type="component" value="Unassembled WGS sequence"/>
</dbReference>
<gene>
    <name evidence="2" type="ORF">NK662_22670</name>
</gene>
<name>A0AA41XFT3_9BACI</name>
<reference evidence="2" key="1">
    <citation type="submission" date="2022-07" db="EMBL/GenBank/DDBJ databases">
        <authorList>
            <person name="Li W.-J."/>
            <person name="Deng Q.-Q."/>
        </authorList>
    </citation>
    <scope>NUCLEOTIDE SEQUENCE</scope>
    <source>
        <strain evidence="2">SYSU M60031</strain>
    </source>
</reference>
<dbReference type="AlphaFoldDB" id="A0AA41XFT3"/>
<dbReference type="InterPro" id="IPR037126">
    <property type="entry name" value="PdaC/RsiV-like_sf"/>
</dbReference>
<comment type="caution">
    <text evidence="2">The sequence shown here is derived from an EMBL/GenBank/DDBJ whole genome shotgun (WGS) entry which is preliminary data.</text>
</comment>